<dbReference type="AlphaFoldDB" id="A0A081S5N1"/>
<reference evidence="1 2" key="1">
    <citation type="submission" date="2014-06" db="EMBL/GenBank/DDBJ databases">
        <authorList>
            <person name="Ngugi D.K."/>
            <person name="Blom J."/>
            <person name="Alam I."/>
            <person name="Rashid M."/>
            <person name="Ba Alawi W."/>
            <person name="Zhang G."/>
            <person name="Hikmawan T."/>
            <person name="Guan Y."/>
            <person name="Antunes A."/>
            <person name="Siam R."/>
            <person name="Eldorry H."/>
            <person name="Bajic V."/>
            <person name="Stingl U."/>
        </authorList>
    </citation>
    <scope>NUCLEOTIDE SEQUENCE [LARGE SCALE GENOMIC DNA]</scope>
    <source>
        <strain evidence="1">SCGC AAA799-E16</strain>
    </source>
</reference>
<gene>
    <name evidence="1" type="ORF">AAA799E16_01080</name>
</gene>
<evidence type="ECO:0000313" key="2">
    <source>
        <dbReference type="Proteomes" id="UP000028027"/>
    </source>
</evidence>
<dbReference type="EMBL" id="JNVL01000013">
    <property type="protein sequence ID" value="KER06234.1"/>
    <property type="molecule type" value="Genomic_DNA"/>
</dbReference>
<evidence type="ECO:0000313" key="1">
    <source>
        <dbReference type="EMBL" id="KER06234.1"/>
    </source>
</evidence>
<name>A0A081S5N1_9ARCH</name>
<comment type="caution">
    <text evidence="1">The sequence shown here is derived from an EMBL/GenBank/DDBJ whole genome shotgun (WGS) entry which is preliminary data.</text>
</comment>
<proteinExistence type="predicted"/>
<protein>
    <submittedName>
        <fullName evidence="1">Uncharacterized protein</fullName>
    </submittedName>
</protein>
<organism evidence="1 2">
    <name type="scientific">Marine Group I thaumarchaeote SCGC AAA799-E16</name>
    <dbReference type="NCBI Taxonomy" id="1502292"/>
    <lineage>
        <taxon>Archaea</taxon>
        <taxon>Nitrososphaerota</taxon>
        <taxon>Marine Group I</taxon>
    </lineage>
</organism>
<sequence length="221" mass="25442">MTSSQNECFVELSSFDDLARYACAFREYPQRVYSQDFNGERIVSSSMILANTLLIFYVPLKKSGRYISYQVTGGKEICDIVESTQNISHYAPVIHMESAISPLPENEENITDQFHPIQVKDLGSLARLTYDPEFPDEQNLTLFALPRKKSWVLGYITSLEMDDVYYNFNYVELDSEPTKNFLKYQGNQGKNPEFSDAVDHGFSYFPIIKIKNEYSIFGFSD</sequence>
<accession>A0A081S5N1</accession>
<dbReference type="PATRIC" id="fig|1502292.3.peg.999"/>
<dbReference type="Proteomes" id="UP000028027">
    <property type="component" value="Unassembled WGS sequence"/>
</dbReference>
<keyword evidence="2" id="KW-1185">Reference proteome</keyword>